<reference evidence="1 2" key="1">
    <citation type="submission" date="2020-10" db="EMBL/GenBank/DDBJ databases">
        <title>Closed genome sequences of Staphylococcus lloydii sp. nov. and Staphylococcus durrellii sp. nov. Isolated from Captive Fruit Bats (Pteropus livingstonii).</title>
        <authorList>
            <person name="Fountain K."/>
        </authorList>
    </citation>
    <scope>NUCLEOTIDE SEQUENCE [LARGE SCALE GENOMIC DNA]</scope>
    <source>
        <strain evidence="1 2">23_2_7_LY</strain>
    </source>
</reference>
<gene>
    <name evidence="1" type="ORF">ISP08_07085</name>
</gene>
<keyword evidence="2" id="KW-1185">Reference proteome</keyword>
<dbReference type="EMBL" id="CP064056">
    <property type="protein sequence ID" value="QPM74116.1"/>
    <property type="molecule type" value="Genomic_DNA"/>
</dbReference>
<dbReference type="AlphaFoldDB" id="A0A7T1F8W8"/>
<evidence type="ECO:0000313" key="2">
    <source>
        <dbReference type="Proteomes" id="UP000594455"/>
    </source>
</evidence>
<name>A0A7T1F8W8_9STAP</name>
<organism evidence="1 2">
    <name type="scientific">Staphylococcus lloydii</name>
    <dbReference type="NCBI Taxonomy" id="2781774"/>
    <lineage>
        <taxon>Bacteria</taxon>
        <taxon>Bacillati</taxon>
        <taxon>Bacillota</taxon>
        <taxon>Bacilli</taxon>
        <taxon>Bacillales</taxon>
        <taxon>Staphylococcaceae</taxon>
        <taxon>Staphylococcus</taxon>
    </lineage>
</organism>
<sequence>MSRMIYKDVIIIVESNNIFKSKQQHMNDKINKLEICGENVWKPKLSKQEKDVLYIYRQNEVKVINAILNCNSKQIAEVI</sequence>
<dbReference type="Proteomes" id="UP000594455">
    <property type="component" value="Chromosome"/>
</dbReference>
<proteinExistence type="predicted"/>
<protein>
    <submittedName>
        <fullName evidence="1">Uncharacterized protein</fullName>
    </submittedName>
</protein>
<evidence type="ECO:0000313" key="1">
    <source>
        <dbReference type="EMBL" id="QPM74116.1"/>
    </source>
</evidence>
<accession>A0A7T1F8W8</accession>
<dbReference type="KEGG" id="sllo:ISP08_07085"/>
<dbReference type="RefSeq" id="WP_195718162.1">
    <property type="nucleotide sequence ID" value="NZ_CP064056.1"/>
</dbReference>